<dbReference type="AlphaFoldDB" id="A0A834W7A4"/>
<evidence type="ECO:0000256" key="6">
    <source>
        <dbReference type="RuleBase" id="RU363132"/>
    </source>
</evidence>
<dbReference type="Proteomes" id="UP000634136">
    <property type="component" value="Unassembled WGS sequence"/>
</dbReference>
<dbReference type="GO" id="GO:0009617">
    <property type="term" value="P:response to bacterium"/>
    <property type="evidence" value="ECO:0007669"/>
    <property type="project" value="InterPro"/>
</dbReference>
<evidence type="ECO:0000256" key="1">
    <source>
        <dbReference type="ARBA" id="ARBA00004477"/>
    </source>
</evidence>
<comment type="subcellular location">
    <subcellularLocation>
        <location evidence="1 6">Endoplasmic reticulum membrane</location>
        <topology evidence="1 6">Multi-pass membrane protein</topology>
    </subcellularLocation>
</comment>
<evidence type="ECO:0000256" key="3">
    <source>
        <dbReference type="ARBA" id="ARBA00022824"/>
    </source>
</evidence>
<dbReference type="InterPro" id="IPR003388">
    <property type="entry name" value="Reticulon"/>
</dbReference>
<dbReference type="OrthoDB" id="567788at2759"/>
<keyword evidence="9" id="KW-1185">Reference proteome</keyword>
<sequence length="174" mass="19682">MAEPKPHRRKSVHHSLGGGLVADVLLWKNWCGGIVVLVSATALWLLFERVGYNVPLPPLPDLKISEQSSVNAADTLQVWINHALSIAHDIAIERNWVLFVQITSGLWVISYIGSVLNVLTLIYIVVLLSLSVPLLYDKYQDQINDKLHTMHGIIQTQYKRFNIPIPLNKEKKME</sequence>
<evidence type="ECO:0000256" key="5">
    <source>
        <dbReference type="ARBA" id="ARBA00023136"/>
    </source>
</evidence>
<name>A0A834W7A4_9FABA</name>
<organism evidence="8 9">
    <name type="scientific">Senna tora</name>
    <dbReference type="NCBI Taxonomy" id="362788"/>
    <lineage>
        <taxon>Eukaryota</taxon>
        <taxon>Viridiplantae</taxon>
        <taxon>Streptophyta</taxon>
        <taxon>Embryophyta</taxon>
        <taxon>Tracheophyta</taxon>
        <taxon>Spermatophyta</taxon>
        <taxon>Magnoliopsida</taxon>
        <taxon>eudicotyledons</taxon>
        <taxon>Gunneridae</taxon>
        <taxon>Pentapetalae</taxon>
        <taxon>rosids</taxon>
        <taxon>fabids</taxon>
        <taxon>Fabales</taxon>
        <taxon>Fabaceae</taxon>
        <taxon>Caesalpinioideae</taxon>
        <taxon>Cassia clade</taxon>
        <taxon>Senna</taxon>
    </lineage>
</organism>
<protein>
    <recommendedName>
        <fullName evidence="6">Reticulon-like protein</fullName>
    </recommendedName>
</protein>
<feature type="domain" description="Reticulon" evidence="7">
    <location>
        <begin position="55"/>
        <end position="174"/>
    </location>
</feature>
<proteinExistence type="predicted"/>
<keyword evidence="2 6" id="KW-0812">Transmembrane</keyword>
<dbReference type="InterPro" id="IPR045064">
    <property type="entry name" value="Reticulon-like"/>
</dbReference>
<dbReference type="EMBL" id="JAAIUW010000010">
    <property type="protein sequence ID" value="KAF7811023.1"/>
    <property type="molecule type" value="Genomic_DNA"/>
</dbReference>
<feature type="transmembrane region" description="Helical" evidence="6">
    <location>
        <begin position="108"/>
        <end position="136"/>
    </location>
</feature>
<reference evidence="8" key="1">
    <citation type="submission" date="2020-09" db="EMBL/GenBank/DDBJ databases">
        <title>Genome-Enabled Discovery of Anthraquinone Biosynthesis in Senna tora.</title>
        <authorList>
            <person name="Kang S.-H."/>
            <person name="Pandey R.P."/>
            <person name="Lee C.-M."/>
            <person name="Sim J.-S."/>
            <person name="Jeong J.-T."/>
            <person name="Choi B.-S."/>
            <person name="Jung M."/>
            <person name="Ginzburg D."/>
            <person name="Zhao K."/>
            <person name="Won S.Y."/>
            <person name="Oh T.-J."/>
            <person name="Yu Y."/>
            <person name="Kim N.-H."/>
            <person name="Lee O.R."/>
            <person name="Lee T.-H."/>
            <person name="Bashyal P."/>
            <person name="Kim T.-S."/>
            <person name="Lee W.-H."/>
            <person name="Kawkins C."/>
            <person name="Kim C.-K."/>
            <person name="Kim J.S."/>
            <person name="Ahn B.O."/>
            <person name="Rhee S.Y."/>
            <person name="Sohng J.K."/>
        </authorList>
    </citation>
    <scope>NUCLEOTIDE SEQUENCE</scope>
    <source>
        <tissue evidence="8">Leaf</tissue>
    </source>
</reference>
<feature type="transmembrane region" description="Helical" evidence="6">
    <location>
        <begin position="20"/>
        <end position="47"/>
    </location>
</feature>
<keyword evidence="5 6" id="KW-0472">Membrane</keyword>
<evidence type="ECO:0000259" key="7">
    <source>
        <dbReference type="PROSITE" id="PS50845"/>
    </source>
</evidence>
<keyword evidence="4 6" id="KW-1133">Transmembrane helix</keyword>
<accession>A0A834W7A4</accession>
<dbReference type="PANTHER" id="PTHR10994">
    <property type="entry name" value="RETICULON"/>
    <property type="match status" value="1"/>
</dbReference>
<comment type="caution">
    <text evidence="8">The sequence shown here is derived from an EMBL/GenBank/DDBJ whole genome shotgun (WGS) entry which is preliminary data.</text>
</comment>
<keyword evidence="3 6" id="KW-0256">Endoplasmic reticulum</keyword>
<dbReference type="GO" id="GO:0005789">
    <property type="term" value="C:endoplasmic reticulum membrane"/>
    <property type="evidence" value="ECO:0007669"/>
    <property type="project" value="UniProtKB-SubCell"/>
</dbReference>
<dbReference type="PROSITE" id="PS50845">
    <property type="entry name" value="RETICULON"/>
    <property type="match status" value="1"/>
</dbReference>
<dbReference type="PANTHER" id="PTHR10994:SF154">
    <property type="entry name" value="RETICULON-LIKE PROTEIN B11"/>
    <property type="match status" value="1"/>
</dbReference>
<evidence type="ECO:0000313" key="9">
    <source>
        <dbReference type="Proteomes" id="UP000634136"/>
    </source>
</evidence>
<evidence type="ECO:0000256" key="2">
    <source>
        <dbReference type="ARBA" id="ARBA00022692"/>
    </source>
</evidence>
<gene>
    <name evidence="8" type="ORF">G2W53_031999</name>
</gene>
<evidence type="ECO:0000313" key="8">
    <source>
        <dbReference type="EMBL" id="KAF7811023.1"/>
    </source>
</evidence>
<evidence type="ECO:0000256" key="4">
    <source>
        <dbReference type="ARBA" id="ARBA00022989"/>
    </source>
</evidence>
<dbReference type="Pfam" id="PF02453">
    <property type="entry name" value="Reticulon"/>
    <property type="match status" value="1"/>
</dbReference>